<evidence type="ECO:0000313" key="3">
    <source>
        <dbReference type="EMBL" id="RSN76247.1"/>
    </source>
</evidence>
<dbReference type="Proteomes" id="UP000277582">
    <property type="component" value="Unassembled WGS sequence"/>
</dbReference>
<sequence>MFIFWALFRNAVDPMSYMKWLLAVILVVIIGGLVYYILLPPISRGGLIGEYLCVVKDEQCEIGNTLEFRPNGELYYTSGKYTYTGEYTVAGKYEIEGDKITLIIETFGTKAVYRGKIGKNEIILENGCIFKKPRKSIDGKINRGDIIEVVAQTVDVFKQPNGEVKGTVHAGEIGTVTGGPEYAGGLTWWFVIFPQSAGWVAETNGGVLIKEKIDNRFPNKPSNLEPPNGTTGVSLTPTLRASPFSDPDGDSHLKTMWVILVEKDKKLVWNSGWRTYDLTSTKVPSGILQPNTEYEWCVLYMDTSGTSSRSNWTTFTTGSGK</sequence>
<name>A0A429GRI7_9CREN</name>
<reference evidence="3 4" key="1">
    <citation type="submission" date="2018-10" db="EMBL/GenBank/DDBJ databases">
        <title>Co-occurring genomic capacity for anaerobic methane metabolism and dissimilatory sulfite reduction discovered in the Korarchaeota.</title>
        <authorList>
            <person name="Mckay L.J."/>
            <person name="Dlakic M."/>
            <person name="Fields M.W."/>
            <person name="Delmont T.O."/>
            <person name="Eren A.M."/>
            <person name="Jay Z.J."/>
            <person name="Klingelsmith K.B."/>
            <person name="Rusch D.B."/>
            <person name="Inskeep W.P."/>
        </authorList>
    </citation>
    <scope>NUCLEOTIDE SEQUENCE [LARGE SCALE GENOMIC DNA]</scope>
    <source>
        <strain evidence="3 4">MDKW</strain>
    </source>
</reference>
<keyword evidence="1" id="KW-0812">Transmembrane</keyword>
<dbReference type="InterPro" id="IPR003961">
    <property type="entry name" value="FN3_dom"/>
</dbReference>
<comment type="caution">
    <text evidence="3">The sequence shown here is derived from an EMBL/GenBank/DDBJ whole genome shotgun (WGS) entry which is preliminary data.</text>
</comment>
<evidence type="ECO:0000259" key="2">
    <source>
        <dbReference type="PROSITE" id="PS50853"/>
    </source>
</evidence>
<proteinExistence type="predicted"/>
<feature type="transmembrane region" description="Helical" evidence="1">
    <location>
        <begin position="20"/>
        <end position="38"/>
    </location>
</feature>
<organism evidence="3 4">
    <name type="scientific">Candidatus Methanodesulfokora washburnensis</name>
    <dbReference type="NCBI Taxonomy" id="2478471"/>
    <lineage>
        <taxon>Archaea</taxon>
        <taxon>Thermoproteota</taxon>
        <taxon>Candidatus Korarchaeia</taxon>
        <taxon>Candidatus Korarchaeia incertae sedis</taxon>
        <taxon>Candidatus Methanodesulfokora</taxon>
    </lineage>
</organism>
<dbReference type="EMBL" id="RCOS01000062">
    <property type="protein sequence ID" value="RSN76247.1"/>
    <property type="molecule type" value="Genomic_DNA"/>
</dbReference>
<keyword evidence="1" id="KW-1133">Transmembrane helix</keyword>
<evidence type="ECO:0000256" key="1">
    <source>
        <dbReference type="SAM" id="Phobius"/>
    </source>
</evidence>
<keyword evidence="1" id="KW-0472">Membrane</keyword>
<gene>
    <name evidence="3" type="ORF">D6D85_04660</name>
</gene>
<dbReference type="PROSITE" id="PS50853">
    <property type="entry name" value="FN3"/>
    <property type="match status" value="1"/>
</dbReference>
<dbReference type="InterPro" id="IPR013783">
    <property type="entry name" value="Ig-like_fold"/>
</dbReference>
<dbReference type="AlphaFoldDB" id="A0A429GRI7"/>
<feature type="domain" description="Fibronectin type-III" evidence="2">
    <location>
        <begin position="220"/>
        <end position="320"/>
    </location>
</feature>
<accession>A0A429GRI7</accession>
<keyword evidence="4" id="KW-1185">Reference proteome</keyword>
<protein>
    <recommendedName>
        <fullName evidence="2">Fibronectin type-III domain-containing protein</fullName>
    </recommendedName>
</protein>
<evidence type="ECO:0000313" key="4">
    <source>
        <dbReference type="Proteomes" id="UP000277582"/>
    </source>
</evidence>
<dbReference type="Gene3D" id="2.60.40.10">
    <property type="entry name" value="Immunoglobulins"/>
    <property type="match status" value="1"/>
</dbReference>